<comment type="subcellular location">
    <subcellularLocation>
        <location evidence="1">Cell membrane</location>
        <topology evidence="1">Multi-pass membrane protein</topology>
    </subcellularLocation>
</comment>
<dbReference type="PRINTS" id="PR00173">
    <property type="entry name" value="EDTRNSPORT"/>
</dbReference>
<dbReference type="GO" id="GO:0006835">
    <property type="term" value="P:dicarboxylic acid transport"/>
    <property type="evidence" value="ECO:0007669"/>
    <property type="project" value="TreeGrafter"/>
</dbReference>
<proteinExistence type="predicted"/>
<dbReference type="RefSeq" id="WP_024496149.1">
    <property type="nucleotide sequence ID" value="NZ_AWGA01000055.1"/>
</dbReference>
<feature type="transmembrane region" description="Helical" evidence="8">
    <location>
        <begin position="96"/>
        <end position="117"/>
    </location>
</feature>
<dbReference type="AlphaFoldDB" id="A0AB94ICI8"/>
<keyword evidence="10" id="KW-1185">Reference proteome</keyword>
<evidence type="ECO:0000256" key="2">
    <source>
        <dbReference type="ARBA" id="ARBA00022448"/>
    </source>
</evidence>
<dbReference type="NCBIfam" id="NF008440">
    <property type="entry name" value="PRK11283.1"/>
    <property type="match status" value="1"/>
</dbReference>
<comment type="caution">
    <text evidence="9">The sequence shown here is derived from an EMBL/GenBank/DDBJ whole genome shotgun (WGS) entry which is preliminary data.</text>
</comment>
<dbReference type="InterPro" id="IPR001991">
    <property type="entry name" value="Na-dicarboxylate_symporter"/>
</dbReference>
<evidence type="ECO:0000256" key="1">
    <source>
        <dbReference type="ARBA" id="ARBA00004651"/>
    </source>
</evidence>
<feature type="transmembrane region" description="Helical" evidence="8">
    <location>
        <begin position="352"/>
        <end position="385"/>
    </location>
</feature>
<dbReference type="EMBL" id="AWGA01000055">
    <property type="protein sequence ID" value="TEA27131.1"/>
    <property type="molecule type" value="Genomic_DNA"/>
</dbReference>
<dbReference type="Proteomes" id="UP000506160">
    <property type="component" value="Unassembled WGS sequence"/>
</dbReference>
<feature type="transmembrane region" description="Helical" evidence="8">
    <location>
        <begin position="217"/>
        <end position="235"/>
    </location>
</feature>
<dbReference type="GO" id="GO:0015293">
    <property type="term" value="F:symporter activity"/>
    <property type="evidence" value="ECO:0007669"/>
    <property type="project" value="UniProtKB-KW"/>
</dbReference>
<evidence type="ECO:0000256" key="3">
    <source>
        <dbReference type="ARBA" id="ARBA00022475"/>
    </source>
</evidence>
<dbReference type="SUPFAM" id="SSF118215">
    <property type="entry name" value="Proton glutamate symport protein"/>
    <property type="match status" value="1"/>
</dbReference>
<dbReference type="Gene3D" id="1.10.3860.10">
    <property type="entry name" value="Sodium:dicarboxylate symporter"/>
    <property type="match status" value="1"/>
</dbReference>
<dbReference type="PROSITE" id="PS00714">
    <property type="entry name" value="NA_DICARBOXYL_SYMP_2"/>
    <property type="match status" value="1"/>
</dbReference>
<keyword evidence="2" id="KW-0813">Transport</keyword>
<name>A0AB94ICI8_9GAMM</name>
<keyword evidence="4 8" id="KW-0812">Transmembrane</keyword>
<dbReference type="PANTHER" id="PTHR42865">
    <property type="entry name" value="PROTON/GLUTAMATE-ASPARTATE SYMPORTER"/>
    <property type="match status" value="1"/>
</dbReference>
<dbReference type="GO" id="GO:0005886">
    <property type="term" value="C:plasma membrane"/>
    <property type="evidence" value="ECO:0007669"/>
    <property type="project" value="UniProtKB-SubCell"/>
</dbReference>
<evidence type="ECO:0000256" key="4">
    <source>
        <dbReference type="ARBA" id="ARBA00022692"/>
    </source>
</evidence>
<keyword evidence="7 8" id="KW-0472">Membrane</keyword>
<accession>A0AB94ICI8</accession>
<evidence type="ECO:0000256" key="7">
    <source>
        <dbReference type="ARBA" id="ARBA00023136"/>
    </source>
</evidence>
<evidence type="ECO:0000313" key="10">
    <source>
        <dbReference type="Proteomes" id="UP000506160"/>
    </source>
</evidence>
<gene>
    <name evidence="9" type="primary">gltP</name>
    <name evidence="9" type="ORF">O970_05565</name>
</gene>
<keyword evidence="3" id="KW-1003">Cell membrane</keyword>
<keyword evidence="5" id="KW-0769">Symport</keyword>
<feature type="transmembrane region" description="Helical" evidence="8">
    <location>
        <begin position="62"/>
        <end position="84"/>
    </location>
</feature>
<feature type="transmembrane region" description="Helical" evidence="8">
    <location>
        <begin position="247"/>
        <end position="275"/>
    </location>
</feature>
<feature type="transmembrane region" description="Helical" evidence="8">
    <location>
        <begin position="12"/>
        <end position="33"/>
    </location>
</feature>
<evidence type="ECO:0000256" key="8">
    <source>
        <dbReference type="SAM" id="Phobius"/>
    </source>
</evidence>
<keyword evidence="6 8" id="KW-1133">Transmembrane helix</keyword>
<dbReference type="InterPro" id="IPR036458">
    <property type="entry name" value="Na:dicarbo_symporter_sf"/>
</dbReference>
<dbReference type="PANTHER" id="PTHR42865:SF7">
    <property type="entry name" value="PROTON_GLUTAMATE-ASPARTATE SYMPORTER"/>
    <property type="match status" value="1"/>
</dbReference>
<evidence type="ECO:0000256" key="6">
    <source>
        <dbReference type="ARBA" id="ARBA00022989"/>
    </source>
</evidence>
<dbReference type="FunFam" id="1.10.3860.10:FF:000001">
    <property type="entry name" value="C4-dicarboxylate transport protein"/>
    <property type="match status" value="1"/>
</dbReference>
<sequence length="444" mass="48844">MFTILRKYSRNLAWQILFAFILGIILGTCLNYISMPDHSYYKYYDFIITNIIQPAGEIFTRLIKMIVLPIILSTLILGIAGLGGSKRLGTLGFKTILYFEIITTIAILLGLFFGNIFGPGMGVDASQLVKADVSQYIEKSKELSNKSHGLIVMILDMIPTNIFSAMSKGEILPVIFFCVFFGLGLMQLPDQQREPFIHFLKVISDTMFKVTNIIMRYAPVGVFALITVTVAKYGFESLLPLFKLVAVVYIAMIVFTVLVLGLVCKICSFNIFILLRILKEELIIAFSTASSETALPKIIEKMEAYGAPKSVTSFVIPTGYSFNLDGSTLYQSITVIFLAQLFGMDLSITKQLIIVITLMIASKGIAGVPGASILVLSATLGSVGIPLEGISYIMGVERILDMGRTAVNVIGNALAAIVIARWEHVFDDKKARDYEATFLGNTSN</sequence>
<evidence type="ECO:0000313" key="9">
    <source>
        <dbReference type="EMBL" id="TEA27131.1"/>
    </source>
</evidence>
<evidence type="ECO:0000256" key="5">
    <source>
        <dbReference type="ARBA" id="ARBA00022847"/>
    </source>
</evidence>
<reference evidence="9 10" key="1">
    <citation type="journal article" date="2014" name="Appl. Environ. Microbiol.">
        <title>Genomic features of a bumble bee symbiont reflect its host environment.</title>
        <authorList>
            <person name="Martinson V.G."/>
            <person name="Magoc T."/>
            <person name="Koch H."/>
            <person name="Salzberg S.L."/>
            <person name="Moran N.A."/>
        </authorList>
    </citation>
    <scope>NUCLEOTIDE SEQUENCE [LARGE SCALE GENOMIC DNA]</scope>
    <source>
        <strain evidence="9 10">Bimp</strain>
    </source>
</reference>
<dbReference type="InterPro" id="IPR018107">
    <property type="entry name" value="Na-dicarboxylate_symporter_CS"/>
</dbReference>
<feature type="transmembrane region" description="Helical" evidence="8">
    <location>
        <begin position="171"/>
        <end position="188"/>
    </location>
</feature>
<organism evidence="9 10">
    <name type="scientific">Candidatus Schmidhempelia bombi str. Bimp</name>
    <dbReference type="NCBI Taxonomy" id="1387197"/>
    <lineage>
        <taxon>Bacteria</taxon>
        <taxon>Pseudomonadati</taxon>
        <taxon>Pseudomonadota</taxon>
        <taxon>Gammaproteobacteria</taxon>
        <taxon>Orbales</taxon>
        <taxon>Orbaceae</taxon>
        <taxon>Candidatus Schmidhempelia</taxon>
    </lineage>
</organism>
<dbReference type="Pfam" id="PF00375">
    <property type="entry name" value="SDF"/>
    <property type="match status" value="1"/>
</dbReference>
<protein>
    <submittedName>
        <fullName evidence="9">Glutamate/aspartate:proton symporter GltP</fullName>
    </submittedName>
</protein>